<comment type="cofactor">
    <cofactor evidence="1">
        <name>pantetheine 4'-phosphate</name>
        <dbReference type="ChEBI" id="CHEBI:47942"/>
    </cofactor>
</comment>
<dbReference type="InterPro" id="IPR001242">
    <property type="entry name" value="Condensation_dom"/>
</dbReference>
<dbReference type="PROSITE" id="PS50075">
    <property type="entry name" value="CARRIER"/>
    <property type="match status" value="1"/>
</dbReference>
<evidence type="ECO:0000313" key="6">
    <source>
        <dbReference type="EMBL" id="WUS55101.1"/>
    </source>
</evidence>
<dbReference type="InterPro" id="IPR010071">
    <property type="entry name" value="AA_adenyl_dom"/>
</dbReference>
<dbReference type="SUPFAM" id="SSF47336">
    <property type="entry name" value="ACP-like"/>
    <property type="match status" value="1"/>
</dbReference>
<evidence type="ECO:0000259" key="5">
    <source>
        <dbReference type="PROSITE" id="PS50075"/>
    </source>
</evidence>
<evidence type="ECO:0000256" key="2">
    <source>
        <dbReference type="ARBA" id="ARBA00022450"/>
    </source>
</evidence>
<dbReference type="InterPro" id="IPR020845">
    <property type="entry name" value="AMP-binding_CS"/>
</dbReference>
<keyword evidence="7" id="KW-1185">Reference proteome</keyword>
<protein>
    <submittedName>
        <fullName evidence="6">Amino acid adenylation domain-containing protein</fullName>
    </submittedName>
</protein>
<dbReference type="NCBIfam" id="TIGR01733">
    <property type="entry name" value="AA-adenyl-dom"/>
    <property type="match status" value="1"/>
</dbReference>
<feature type="compositionally biased region" description="Low complexity" evidence="4">
    <location>
        <begin position="956"/>
        <end position="965"/>
    </location>
</feature>
<dbReference type="InterPro" id="IPR006162">
    <property type="entry name" value="Ppantetheine_attach_site"/>
</dbReference>
<dbReference type="Gene3D" id="3.30.559.30">
    <property type="entry name" value="Nonribosomal peptide synthetase, condensation domain"/>
    <property type="match status" value="1"/>
</dbReference>
<dbReference type="EMBL" id="CP108482">
    <property type="protein sequence ID" value="WUS55101.1"/>
    <property type="molecule type" value="Genomic_DNA"/>
</dbReference>
<dbReference type="Proteomes" id="UP001432014">
    <property type="component" value="Chromosome"/>
</dbReference>
<dbReference type="InterPro" id="IPR045851">
    <property type="entry name" value="AMP-bd_C_sf"/>
</dbReference>
<evidence type="ECO:0000256" key="3">
    <source>
        <dbReference type="ARBA" id="ARBA00022553"/>
    </source>
</evidence>
<dbReference type="Gene3D" id="2.30.38.10">
    <property type="entry name" value="Luciferase, Domain 3"/>
    <property type="match status" value="1"/>
</dbReference>
<accession>A0ABZ1W2R8</accession>
<evidence type="ECO:0000256" key="1">
    <source>
        <dbReference type="ARBA" id="ARBA00001957"/>
    </source>
</evidence>
<dbReference type="Pfam" id="PF00668">
    <property type="entry name" value="Condensation"/>
    <property type="match status" value="1"/>
</dbReference>
<dbReference type="SUPFAM" id="SSF52777">
    <property type="entry name" value="CoA-dependent acyltransferases"/>
    <property type="match status" value="2"/>
</dbReference>
<proteinExistence type="predicted"/>
<name>A0ABZ1W2R8_9ACTN</name>
<dbReference type="Gene3D" id="3.30.300.30">
    <property type="match status" value="1"/>
</dbReference>
<feature type="domain" description="Carrier" evidence="5">
    <location>
        <begin position="963"/>
        <end position="1038"/>
    </location>
</feature>
<dbReference type="Gene3D" id="3.30.559.10">
    <property type="entry name" value="Chloramphenicol acetyltransferase-like domain"/>
    <property type="match status" value="1"/>
</dbReference>
<evidence type="ECO:0000256" key="4">
    <source>
        <dbReference type="SAM" id="MobiDB-lite"/>
    </source>
</evidence>
<dbReference type="Pfam" id="PF13193">
    <property type="entry name" value="AMP-binding_C"/>
    <property type="match status" value="1"/>
</dbReference>
<dbReference type="PROSITE" id="PS00455">
    <property type="entry name" value="AMP_BINDING"/>
    <property type="match status" value="1"/>
</dbReference>
<dbReference type="Gene3D" id="1.10.1200.10">
    <property type="entry name" value="ACP-like"/>
    <property type="match status" value="1"/>
</dbReference>
<dbReference type="PANTHER" id="PTHR45527">
    <property type="entry name" value="NONRIBOSOMAL PEPTIDE SYNTHETASE"/>
    <property type="match status" value="1"/>
</dbReference>
<dbReference type="InterPro" id="IPR001969">
    <property type="entry name" value="Aspartic_peptidase_AS"/>
</dbReference>
<dbReference type="InterPro" id="IPR000873">
    <property type="entry name" value="AMP-dep_synth/lig_dom"/>
</dbReference>
<gene>
    <name evidence="6" type="ORF">OG469_05975</name>
</gene>
<sequence>MPEQLPDRSAIPAGPAQQGVWLTERLLATHEAYHLPVRIAFDTVDPDALEQAVTALVGRHPLLAAALVEQQGEVLVVPAGQRPTLLRVDAGQDSPADFEKRVEQDAARPFTLGTGPAARFTLYLRPGGGAELLAVAHHAVFDGASKEILVNDLAAGYAAALPGAVQERPQAPAGPPVVAAPAPDPETVRRAAEWFGPRWAAATEPVLPGGARATTAAGPGESVTWALDAAGREALADAADRSGVTVFEFLLAALHGLLRRYGGEAVPVSVPLSTRTAGQAGEIGLFVNELPVHAPVLDGAGSDTDPVGAIGFDDWARAVRAELRGGYPFRGVPFGAAVGALSPRVGLAPVSFGYRRRGPQARFAGTTARVDWAVFNGTARNTLNLQVVDAPDGTGFSLQHDPAVLAPDAARRIARHYATLLAGAVAAPRTSLGDLPLLDAEEHRLVTEAFNATEQPYPADRTVLDLVRERAAATPDAVAVSAGPERISYRELTRRTDQLAAGLRAAGAGPGTLVALHLHRTADLPVALLAVLATGAAYLPLDPGYPQPRLAAILADSGAALLLADQDPAPALAAVAPAVLRLDTALAAGAAAGAAGTDPAGPADTAYVLYTSGSTGRPKGVAVGHRALVNLLHSFAGRLESGPQDVWLGLTSLSFDISALEIYLPLITGGRLVLATEGLAVDGAGLLDLIRREGVTHAQATPSGWRVLLSAGPERTGLVALAGGEALPLPLARELRAVVGRLFNVYGPTETTIWSTCAEIPAGPTAVTIGRPIANTRAQVVDSALRPVPIGVPGELLLGGDGVAEGYLGRPELTAERFVEDPYGPPGARRYRTGDLAAWTPDGELDFLGRADNQVKIRGHRIELGEIEARLLEHPAVAEAAVAVRPDMVGEPRLAGYLVTTCTPGPTAAELREHLLGTLPAAMVPQVFVPLPAMPLTPNGKLDRRALPEPPPEAPAAPQGRPAPADELQEQLCGIWAEVLGLPEVGPEDDLFDLGGHSLTIIQISARIRQALGVEVDFDIFFDTPTVAGIADAVRERL</sequence>
<evidence type="ECO:0000313" key="7">
    <source>
        <dbReference type="Proteomes" id="UP001432014"/>
    </source>
</evidence>
<dbReference type="SUPFAM" id="SSF56801">
    <property type="entry name" value="Acetyl-CoA synthetase-like"/>
    <property type="match status" value="1"/>
</dbReference>
<dbReference type="Pfam" id="PF00501">
    <property type="entry name" value="AMP-binding"/>
    <property type="match status" value="1"/>
</dbReference>
<keyword evidence="2" id="KW-0596">Phosphopantetheine</keyword>
<dbReference type="InterPro" id="IPR025110">
    <property type="entry name" value="AMP-bd_C"/>
</dbReference>
<dbReference type="PANTHER" id="PTHR45527:SF1">
    <property type="entry name" value="FATTY ACID SYNTHASE"/>
    <property type="match status" value="1"/>
</dbReference>
<reference evidence="6 7" key="1">
    <citation type="submission" date="2022-10" db="EMBL/GenBank/DDBJ databases">
        <title>The complete genomes of actinobacterial strains from the NBC collection.</title>
        <authorList>
            <person name="Joergensen T.S."/>
            <person name="Alvarez Arevalo M."/>
            <person name="Sterndorff E.B."/>
            <person name="Faurdal D."/>
            <person name="Vuksanovic O."/>
            <person name="Mourched A.-S."/>
            <person name="Charusanti P."/>
            <person name="Shaw S."/>
            <person name="Blin K."/>
            <person name="Weber T."/>
        </authorList>
    </citation>
    <scope>NUCLEOTIDE SEQUENCE [LARGE SCALE GENOMIC DNA]</scope>
    <source>
        <strain evidence="6 7">NBC_01247</strain>
    </source>
</reference>
<dbReference type="RefSeq" id="WP_329500324.1">
    <property type="nucleotide sequence ID" value="NZ_CP108460.1"/>
</dbReference>
<dbReference type="Gene3D" id="3.40.50.980">
    <property type="match status" value="2"/>
</dbReference>
<dbReference type="SMART" id="SM00823">
    <property type="entry name" value="PKS_PP"/>
    <property type="match status" value="1"/>
</dbReference>
<dbReference type="InterPro" id="IPR036736">
    <property type="entry name" value="ACP-like_sf"/>
</dbReference>
<dbReference type="PROSITE" id="PS00012">
    <property type="entry name" value="PHOSPHOPANTETHEINE"/>
    <property type="match status" value="1"/>
</dbReference>
<dbReference type="PROSITE" id="PS00141">
    <property type="entry name" value="ASP_PROTEASE"/>
    <property type="match status" value="1"/>
</dbReference>
<dbReference type="InterPro" id="IPR009081">
    <property type="entry name" value="PP-bd_ACP"/>
</dbReference>
<keyword evidence="3" id="KW-0597">Phosphoprotein</keyword>
<dbReference type="InterPro" id="IPR023213">
    <property type="entry name" value="CAT-like_dom_sf"/>
</dbReference>
<dbReference type="Pfam" id="PF00550">
    <property type="entry name" value="PP-binding"/>
    <property type="match status" value="1"/>
</dbReference>
<feature type="region of interest" description="Disordered" evidence="4">
    <location>
        <begin position="939"/>
        <end position="965"/>
    </location>
</feature>
<dbReference type="InterPro" id="IPR020806">
    <property type="entry name" value="PKS_PP-bd"/>
</dbReference>
<organism evidence="6 7">
    <name type="scientific">Kitasatospora herbaricolor</name>
    <dbReference type="NCBI Taxonomy" id="68217"/>
    <lineage>
        <taxon>Bacteria</taxon>
        <taxon>Bacillati</taxon>
        <taxon>Actinomycetota</taxon>
        <taxon>Actinomycetes</taxon>
        <taxon>Kitasatosporales</taxon>
        <taxon>Streptomycetaceae</taxon>
        <taxon>Kitasatospora</taxon>
    </lineage>
</organism>